<name>A0A9D1NDA9_9FIRM</name>
<feature type="transmembrane region" description="Helical" evidence="6">
    <location>
        <begin position="375"/>
        <end position="392"/>
    </location>
</feature>
<evidence type="ECO:0000256" key="2">
    <source>
        <dbReference type="ARBA" id="ARBA00022475"/>
    </source>
</evidence>
<reference evidence="7" key="2">
    <citation type="journal article" date="2021" name="PeerJ">
        <title>Extensive microbial diversity within the chicken gut microbiome revealed by metagenomics and culture.</title>
        <authorList>
            <person name="Gilroy R."/>
            <person name="Ravi A."/>
            <person name="Getino M."/>
            <person name="Pursley I."/>
            <person name="Horton D.L."/>
            <person name="Alikhan N.F."/>
            <person name="Baker D."/>
            <person name="Gharbi K."/>
            <person name="Hall N."/>
            <person name="Watson M."/>
            <person name="Adriaenssens E.M."/>
            <person name="Foster-Nyarko E."/>
            <person name="Jarju S."/>
            <person name="Secka A."/>
            <person name="Antonio M."/>
            <person name="Oren A."/>
            <person name="Chaudhuri R.R."/>
            <person name="La Ragione R."/>
            <person name="Hildebrand F."/>
            <person name="Pallen M.J."/>
        </authorList>
    </citation>
    <scope>NUCLEOTIDE SEQUENCE</scope>
    <source>
        <strain evidence="7">CHK186-9395</strain>
    </source>
</reference>
<evidence type="ECO:0000256" key="5">
    <source>
        <dbReference type="ARBA" id="ARBA00023136"/>
    </source>
</evidence>
<comment type="caution">
    <text evidence="7">The sequence shown here is derived from an EMBL/GenBank/DDBJ whole genome shotgun (WGS) entry which is preliminary data.</text>
</comment>
<evidence type="ECO:0000256" key="1">
    <source>
        <dbReference type="ARBA" id="ARBA00004651"/>
    </source>
</evidence>
<dbReference type="InterPro" id="IPR050833">
    <property type="entry name" value="Poly_Biosynth_Transport"/>
</dbReference>
<feature type="transmembrane region" description="Helical" evidence="6">
    <location>
        <begin position="438"/>
        <end position="459"/>
    </location>
</feature>
<feature type="transmembrane region" description="Helical" evidence="6">
    <location>
        <begin position="38"/>
        <end position="63"/>
    </location>
</feature>
<evidence type="ECO:0000256" key="4">
    <source>
        <dbReference type="ARBA" id="ARBA00022989"/>
    </source>
</evidence>
<feature type="transmembrane region" description="Helical" evidence="6">
    <location>
        <begin position="260"/>
        <end position="287"/>
    </location>
</feature>
<dbReference type="Proteomes" id="UP000886861">
    <property type="component" value="Unassembled WGS sequence"/>
</dbReference>
<keyword evidence="4 6" id="KW-1133">Transmembrane helix</keyword>
<accession>A0A9D1NDA9</accession>
<feature type="transmembrane region" description="Helical" evidence="6">
    <location>
        <begin position="147"/>
        <end position="170"/>
    </location>
</feature>
<protein>
    <submittedName>
        <fullName evidence="7">Oligosaccharide flippase family protein</fullName>
    </submittedName>
</protein>
<feature type="transmembrane region" description="Helical" evidence="6">
    <location>
        <begin position="398"/>
        <end position="417"/>
    </location>
</feature>
<feature type="transmembrane region" description="Helical" evidence="6">
    <location>
        <begin position="347"/>
        <end position="368"/>
    </location>
</feature>
<feature type="transmembrane region" description="Helical" evidence="6">
    <location>
        <begin position="83"/>
        <end position="104"/>
    </location>
</feature>
<dbReference type="PANTHER" id="PTHR30250">
    <property type="entry name" value="PST FAMILY PREDICTED COLANIC ACID TRANSPORTER"/>
    <property type="match status" value="1"/>
</dbReference>
<dbReference type="InterPro" id="IPR002797">
    <property type="entry name" value="Polysacc_synth"/>
</dbReference>
<reference evidence="7" key="1">
    <citation type="submission" date="2020-10" db="EMBL/GenBank/DDBJ databases">
        <authorList>
            <person name="Gilroy R."/>
        </authorList>
    </citation>
    <scope>NUCLEOTIDE SEQUENCE</scope>
    <source>
        <strain evidence="7">CHK186-9395</strain>
    </source>
</reference>
<keyword evidence="5 6" id="KW-0472">Membrane</keyword>
<dbReference type="PIRSF" id="PIRSF038958">
    <property type="entry name" value="PG_synth_SpoVB"/>
    <property type="match status" value="1"/>
</dbReference>
<dbReference type="GO" id="GO:0005886">
    <property type="term" value="C:plasma membrane"/>
    <property type="evidence" value="ECO:0007669"/>
    <property type="project" value="UniProtKB-SubCell"/>
</dbReference>
<gene>
    <name evidence="7" type="ORF">IAA62_00060</name>
</gene>
<proteinExistence type="predicted"/>
<evidence type="ECO:0000256" key="3">
    <source>
        <dbReference type="ARBA" id="ARBA00022692"/>
    </source>
</evidence>
<dbReference type="EMBL" id="DVOJ01000001">
    <property type="protein sequence ID" value="HIV00945.1"/>
    <property type="molecule type" value="Genomic_DNA"/>
</dbReference>
<dbReference type="PANTHER" id="PTHR30250:SF21">
    <property type="entry name" value="LIPID II FLIPPASE MURJ"/>
    <property type="match status" value="1"/>
</dbReference>
<evidence type="ECO:0000313" key="8">
    <source>
        <dbReference type="Proteomes" id="UP000886861"/>
    </source>
</evidence>
<organism evidence="7 8">
    <name type="scientific">Candidatus Caccopulliclostridium gallistercoris</name>
    <dbReference type="NCBI Taxonomy" id="2840719"/>
    <lineage>
        <taxon>Bacteria</taxon>
        <taxon>Bacillati</taxon>
        <taxon>Bacillota</taxon>
        <taxon>Clostridia</taxon>
        <taxon>Candidatus Caccopulliclostridium</taxon>
    </lineage>
</organism>
<feature type="transmembrane region" description="Helical" evidence="6">
    <location>
        <begin position="225"/>
        <end position="248"/>
    </location>
</feature>
<keyword evidence="2" id="KW-1003">Cell membrane</keyword>
<evidence type="ECO:0000256" key="6">
    <source>
        <dbReference type="SAM" id="Phobius"/>
    </source>
</evidence>
<evidence type="ECO:0000313" key="7">
    <source>
        <dbReference type="EMBL" id="HIV00945.1"/>
    </source>
</evidence>
<keyword evidence="3 6" id="KW-0812">Transmembrane</keyword>
<dbReference type="InterPro" id="IPR024923">
    <property type="entry name" value="PG_synth_SpoVB"/>
</dbReference>
<sequence>MKSLFKAVALITVFSVLTRALGFFFRIYLSRVLGAEALGLYQVSMSVFGVLLTIVSSGLPLVISKLSAGLNAKNNRKEEHSMVTTALIIGLISSILLCAIVLIFNKLFNLLFTDDRCMIILIIMLPAVVFSSIYSTFRGSLWGHSNFFAVCLAELFEQVVRIIVCVIIIGGASSVMQSAMSAAGSMTIACILSAIFVIVLYFAYGGRLKKPKNYTKTLLKTSVPITAVRIASSLIQPIIAIIVPLRLVAAGYTSAQALSIYGIAMGMTLPFLFIPSAITGSLSMALVPDLSSAVVKQETDHIKNRITSSLVFTMFISIFFIPLYMGAGENIGIFFYDNATSGVLLQSAAWIMLPLGLTNISSSILNALGLEMKSLKNYVVGSVFMLCSIWFLPKFIGVRAIIVGMGVCMTLASFLNIRMISKATNCKLNIMKPLLKSILCCIPVAAIVSFITGILNNFMPLFFNLAISCSIGAICFILLCSVFGLINISTFFVEFKKKIKFKRPHKKKKIKQT</sequence>
<comment type="subcellular location">
    <subcellularLocation>
        <location evidence="1">Cell membrane</location>
        <topology evidence="1">Multi-pass membrane protein</topology>
    </subcellularLocation>
</comment>
<feature type="transmembrane region" description="Helical" evidence="6">
    <location>
        <begin position="465"/>
        <end position="493"/>
    </location>
</feature>
<dbReference type="Pfam" id="PF01943">
    <property type="entry name" value="Polysacc_synt"/>
    <property type="match status" value="1"/>
</dbReference>
<feature type="transmembrane region" description="Helical" evidence="6">
    <location>
        <begin position="116"/>
        <end position="135"/>
    </location>
</feature>
<feature type="transmembrane region" description="Helical" evidence="6">
    <location>
        <begin position="308"/>
        <end position="327"/>
    </location>
</feature>
<feature type="transmembrane region" description="Helical" evidence="6">
    <location>
        <begin position="182"/>
        <end position="204"/>
    </location>
</feature>
<dbReference type="AlphaFoldDB" id="A0A9D1NDA9"/>